<name>A0A173R9J6_9FIRM</name>
<organism evidence="1 2">
    <name type="scientific">Roseburia faecis</name>
    <dbReference type="NCBI Taxonomy" id="301302"/>
    <lineage>
        <taxon>Bacteria</taxon>
        <taxon>Bacillati</taxon>
        <taxon>Bacillota</taxon>
        <taxon>Clostridia</taxon>
        <taxon>Lachnospirales</taxon>
        <taxon>Lachnospiraceae</taxon>
        <taxon>Roseburia</taxon>
    </lineage>
</organism>
<dbReference type="EMBL" id="CYXV01000001">
    <property type="protein sequence ID" value="CUM74477.1"/>
    <property type="molecule type" value="Genomic_DNA"/>
</dbReference>
<reference evidence="1 2" key="1">
    <citation type="submission" date="2015-09" db="EMBL/GenBank/DDBJ databases">
        <authorList>
            <consortium name="Pathogen Informatics"/>
        </authorList>
    </citation>
    <scope>NUCLEOTIDE SEQUENCE [LARGE SCALE GENOMIC DNA]</scope>
    <source>
        <strain evidence="1 2">2789STDY5608863</strain>
    </source>
</reference>
<gene>
    <name evidence="1" type="ORF">ERS852420_00419</name>
</gene>
<protein>
    <submittedName>
        <fullName evidence="1">Uncharacterized protein</fullName>
    </submittedName>
</protein>
<proteinExistence type="predicted"/>
<evidence type="ECO:0000313" key="2">
    <source>
        <dbReference type="Proteomes" id="UP000095495"/>
    </source>
</evidence>
<sequence>MWHRSILETVRQERDRGLCLYGAGFWGKIGFDIFKKLGVTPLCFCDDDTEKQGENYCEIPVYSLKKAVELYPNAIYIPAIDVTKRKGLWNREQYSRMLQNLKKLNVYDSNSELRILMYVFLLDLKQKNGVMSDKKIRYSEINNLLIFNHMSNSGSYYLEQLLDGHPNILSLPYSGQVFWNVYENRLKTLEGEELLYEMMAQMLGYLHSQYENLFCIREHKFEEYCVNQDGEFIYDVLIDPTEFYYRLKEQFEDNIKLNSYAQMLKIYVAAYSNALGKQEETVQKDYWLFYHMHMPEFDVSKLSDYFEKKDFNRIENLFIIREPVQHCFSWIKRVAMVQRRNTMLKKGELFSSVLKSEMGIMLKKHKECDNVKVIRFEDLKYKPEKTMKSLCHWLDIPYRSILLSTTLNGILIYFPTYTKDGVKYITGNDTSAIGKKDFSEVLTLWDEVRLNMICIKFKHAYGYPCTVPDFEQFSRTFQQEMLKENFKFCDIVQQVLDEDGLPEDHYDVNQYVKELYQTYMDTYDDNTEYYDYIKPEADEE</sequence>
<dbReference type="InterPro" id="IPR027417">
    <property type="entry name" value="P-loop_NTPase"/>
</dbReference>
<dbReference type="SUPFAM" id="SSF53335">
    <property type="entry name" value="S-adenosyl-L-methionine-dependent methyltransferases"/>
    <property type="match status" value="1"/>
</dbReference>
<dbReference type="RefSeq" id="WP_156337497.1">
    <property type="nucleotide sequence ID" value="NZ_CYXV01000001.1"/>
</dbReference>
<evidence type="ECO:0000313" key="1">
    <source>
        <dbReference type="EMBL" id="CUM74477.1"/>
    </source>
</evidence>
<dbReference type="SUPFAM" id="SSF52540">
    <property type="entry name" value="P-loop containing nucleoside triphosphate hydrolases"/>
    <property type="match status" value="1"/>
</dbReference>
<dbReference type="AlphaFoldDB" id="A0A173R9J6"/>
<dbReference type="Proteomes" id="UP000095495">
    <property type="component" value="Unassembled WGS sequence"/>
</dbReference>
<accession>A0A173R9J6</accession>
<dbReference type="InterPro" id="IPR029063">
    <property type="entry name" value="SAM-dependent_MTases_sf"/>
</dbReference>
<dbReference type="Gene3D" id="3.40.50.300">
    <property type="entry name" value="P-loop containing nucleotide triphosphate hydrolases"/>
    <property type="match status" value="1"/>
</dbReference>